<dbReference type="PANTHER" id="PTHR18962">
    <property type="entry name" value="COILED-COIL DOMAIN-CONTAINING PROTEIN 39"/>
    <property type="match status" value="1"/>
</dbReference>
<evidence type="ECO:0000313" key="7">
    <source>
        <dbReference type="EMBL" id="GBP46359.1"/>
    </source>
</evidence>
<gene>
    <name evidence="7" type="ORF">EVAR_36337_1</name>
</gene>
<dbReference type="PANTHER" id="PTHR18962:SF0">
    <property type="entry name" value="COILED-COIL DOMAIN-CONTAINING PROTEIN 39"/>
    <property type="match status" value="1"/>
</dbReference>
<evidence type="ECO:0000256" key="6">
    <source>
        <dbReference type="SAM" id="MobiDB-lite"/>
    </source>
</evidence>
<dbReference type="Proteomes" id="UP000299102">
    <property type="component" value="Unassembled WGS sequence"/>
</dbReference>
<dbReference type="InterPro" id="IPR033290">
    <property type="entry name" value="CCDC39"/>
</dbReference>
<feature type="coiled-coil region" evidence="5">
    <location>
        <begin position="228"/>
        <end position="255"/>
    </location>
</feature>
<dbReference type="GO" id="GO:0060285">
    <property type="term" value="P:cilium-dependent cell motility"/>
    <property type="evidence" value="ECO:0007669"/>
    <property type="project" value="TreeGrafter"/>
</dbReference>
<evidence type="ECO:0000256" key="5">
    <source>
        <dbReference type="SAM" id="Coils"/>
    </source>
</evidence>
<dbReference type="GO" id="GO:0005576">
    <property type="term" value="C:extracellular region"/>
    <property type="evidence" value="ECO:0007669"/>
    <property type="project" value="GOC"/>
</dbReference>
<evidence type="ECO:0000256" key="4">
    <source>
        <dbReference type="ARBA" id="ARBA00045182"/>
    </source>
</evidence>
<evidence type="ECO:0000256" key="3">
    <source>
        <dbReference type="ARBA" id="ARBA00023054"/>
    </source>
</evidence>
<feature type="region of interest" description="Disordered" evidence="6">
    <location>
        <begin position="534"/>
        <end position="620"/>
    </location>
</feature>
<feature type="coiled-coil region" evidence="5">
    <location>
        <begin position="857"/>
        <end position="891"/>
    </location>
</feature>
<dbReference type="GO" id="GO:0036159">
    <property type="term" value="P:inner dynein arm assembly"/>
    <property type="evidence" value="ECO:0007669"/>
    <property type="project" value="InterPro"/>
</dbReference>
<dbReference type="GO" id="GO:0060287">
    <property type="term" value="P:epithelial cilium movement involved in determination of left/right asymmetry"/>
    <property type="evidence" value="ECO:0007669"/>
    <property type="project" value="TreeGrafter"/>
</dbReference>
<feature type="compositionally biased region" description="Polar residues" evidence="6">
    <location>
        <begin position="597"/>
        <end position="607"/>
    </location>
</feature>
<dbReference type="GO" id="GO:0005930">
    <property type="term" value="C:axoneme"/>
    <property type="evidence" value="ECO:0007669"/>
    <property type="project" value="InterPro"/>
</dbReference>
<dbReference type="CDD" id="cd15517">
    <property type="entry name" value="PHD_TCF19_like"/>
    <property type="match status" value="1"/>
</dbReference>
<feature type="compositionally biased region" description="Basic and acidic residues" evidence="6">
    <location>
        <begin position="1"/>
        <end position="13"/>
    </location>
</feature>
<feature type="compositionally biased region" description="Basic residues" evidence="6">
    <location>
        <begin position="554"/>
        <end position="584"/>
    </location>
</feature>
<feature type="compositionally biased region" description="Polar residues" evidence="6">
    <location>
        <begin position="22"/>
        <end position="31"/>
    </location>
</feature>
<keyword evidence="8" id="KW-1185">Reference proteome</keyword>
<evidence type="ECO:0000313" key="8">
    <source>
        <dbReference type="Proteomes" id="UP000299102"/>
    </source>
</evidence>
<feature type="region of interest" description="Disordered" evidence="6">
    <location>
        <begin position="1"/>
        <end position="31"/>
    </location>
</feature>
<organism evidence="7 8">
    <name type="scientific">Eumeta variegata</name>
    <name type="common">Bagworm moth</name>
    <name type="synonym">Eumeta japonica</name>
    <dbReference type="NCBI Taxonomy" id="151549"/>
    <lineage>
        <taxon>Eukaryota</taxon>
        <taxon>Metazoa</taxon>
        <taxon>Ecdysozoa</taxon>
        <taxon>Arthropoda</taxon>
        <taxon>Hexapoda</taxon>
        <taxon>Insecta</taxon>
        <taxon>Pterygota</taxon>
        <taxon>Neoptera</taxon>
        <taxon>Endopterygota</taxon>
        <taxon>Lepidoptera</taxon>
        <taxon>Glossata</taxon>
        <taxon>Ditrysia</taxon>
        <taxon>Tineoidea</taxon>
        <taxon>Psychidae</taxon>
        <taxon>Oiketicinae</taxon>
        <taxon>Eumeta</taxon>
    </lineage>
</organism>
<keyword evidence="3 5" id="KW-0175">Coiled coil</keyword>
<proteinExistence type="inferred from homology"/>
<dbReference type="InterPro" id="IPR011011">
    <property type="entry name" value="Znf_FYVE_PHD"/>
</dbReference>
<dbReference type="EMBL" id="BGZK01000482">
    <property type="protein sequence ID" value="GBP46359.1"/>
    <property type="molecule type" value="Genomic_DNA"/>
</dbReference>
<dbReference type="AlphaFoldDB" id="A0A4C1W749"/>
<feature type="coiled-coil region" evidence="5">
    <location>
        <begin position="49"/>
        <end position="104"/>
    </location>
</feature>
<dbReference type="OrthoDB" id="10259720at2759"/>
<comment type="similarity">
    <text evidence="1">Belongs to the CCDC39 family.</text>
</comment>
<dbReference type="Pfam" id="PF24161">
    <property type="entry name" value="CCDC39"/>
    <property type="match status" value="1"/>
</dbReference>
<comment type="caution">
    <text evidence="7">The sequence shown here is derived from an EMBL/GenBank/DDBJ whole genome shotgun (WGS) entry which is preliminary data.</text>
</comment>
<evidence type="ECO:0000256" key="2">
    <source>
        <dbReference type="ARBA" id="ARBA00016725"/>
    </source>
</evidence>
<comment type="function">
    <text evidence="4">Required for assembly of dynein regulatory complex (DRC) and inner dynein arm (IDA) complexes, which are responsible for ciliary beat regulation, thereby playing a central role in motility in cilia and flagella. Probably acts together with CCDC40 to form a molecular ruler that determines the 96 nanometer (nm) repeat length and arrangements of components in cilia and flagella. Not required for outer dynein arm complexes assembly.</text>
</comment>
<feature type="coiled-coil region" evidence="5">
    <location>
        <begin position="672"/>
        <end position="720"/>
    </location>
</feature>
<protein>
    <recommendedName>
        <fullName evidence="2">Coiled-coil domain-containing protein 39</fullName>
    </recommendedName>
</protein>
<evidence type="ECO:0000256" key="1">
    <source>
        <dbReference type="ARBA" id="ARBA00005805"/>
    </source>
</evidence>
<sequence>MNSKETETGENLRVEGQGYMMDTNTSQPNSLSNCRVTKKKLLFANKAQLEQAVKLKQLSRNEADRLDRDIIQCGKQSKNVSLRMEKLQKQGARFLKKADTLKIEVCGERGALEEWRQAIERSAEDLSALEKFTKQDLFWCEALVDFRATTPYDIIRREPISINFPGTLEPPGFSRSNASGAVSAAKQKHLKYSILKDIYLFIPVAWEIADRWDSEAKSFIRELDRWPKGALELKRQRLKAEHDRVEDHLKQLVSNLSGEERTCDRISVQMAEAMEQRKHTMALWSGAVENLRQRDTDIRHIREDYAVLEAEANRIVESIHEQQAFHEQQRGNNMEAERKNIAHSQHLSDIRNGHVKLVEQNLILDSESSEEIHKKPFKAAYRRECDFFMNSQLSERITPYDVASLVKKAFSSVASISKGEAGFRATGIFPINPNVFSDEDFLAAEVLQSEPIVVQDTVDSILESNAAGDLPLSVPTAIVELRQGSPIPSTSTFCSTTPQTATAISCQFGIPLTSGNPITQNFIKLPEKSAVLKTRQGRKKQHATILTSTPIKVEKKKNKRKAKALKGKGKGVGKKSKPQKRKPQKSNVEKVKKKILQESNDTSMSDVNTDELCQNDEDDDAEDAGDMCIVCGEFGRDRKIWYRCTSCGLWAHADCTGWDFAQNYVQTTQRILHSVQQTVNQLHAENRHINEEIKKKTDGLQEIEKKIMQLKEKRIESMDKSKSSEKRAKELEDMLNVSRYEEDRYANQLTMNQQRAMHCSYMEQKTLLALKNEEKLIIMQLKASKTAMNKYEKKQKVIEKNLMDQKEVLYGLTYRLETIAARVSHMEGTQAEREFDAEKLEREKRLKEVLARHVARVSLLERHAAQLNDDMRALTKEMDAYNAEYLRLQARLKTRVLEEEGGEKELRAFREELRRTRVEQALLRLRVAHAERTVAGLGNAAFSLETQRLQLDAVK</sequence>
<dbReference type="SUPFAM" id="SSF57903">
    <property type="entry name" value="FYVE/PHD zinc finger"/>
    <property type="match status" value="1"/>
</dbReference>
<reference evidence="7 8" key="1">
    <citation type="journal article" date="2019" name="Commun. Biol.">
        <title>The bagworm genome reveals a unique fibroin gene that provides high tensile strength.</title>
        <authorList>
            <person name="Kono N."/>
            <person name="Nakamura H."/>
            <person name="Ohtoshi R."/>
            <person name="Tomita M."/>
            <person name="Numata K."/>
            <person name="Arakawa K."/>
        </authorList>
    </citation>
    <scope>NUCLEOTIDE SEQUENCE [LARGE SCALE GENOMIC DNA]</scope>
</reference>
<accession>A0A4C1W749</accession>
<name>A0A4C1W749_EUMVA</name>